<dbReference type="Pfam" id="PF08154">
    <property type="entry name" value="NLE"/>
    <property type="match status" value="1"/>
</dbReference>
<organism evidence="8 9">
    <name type="scientific">Malassezia restricta (strain ATCC 96810 / NBRC 103918 / CBS 7877)</name>
    <name type="common">Seborrheic dermatitis infection agent</name>
    <dbReference type="NCBI Taxonomy" id="425264"/>
    <lineage>
        <taxon>Eukaryota</taxon>
        <taxon>Fungi</taxon>
        <taxon>Dikarya</taxon>
        <taxon>Basidiomycota</taxon>
        <taxon>Ustilaginomycotina</taxon>
        <taxon>Malasseziomycetes</taxon>
        <taxon>Malasseziales</taxon>
        <taxon>Malasseziaceae</taxon>
        <taxon>Malassezia</taxon>
    </lineage>
</organism>
<evidence type="ECO:0000256" key="1">
    <source>
        <dbReference type="ARBA" id="ARBA00004604"/>
    </source>
</evidence>
<dbReference type="InterPro" id="IPR019775">
    <property type="entry name" value="WD40_repeat_CS"/>
</dbReference>
<dbReference type="SUPFAM" id="SSF50978">
    <property type="entry name" value="WD40 repeat-like"/>
    <property type="match status" value="1"/>
</dbReference>
<keyword evidence="9" id="KW-1185">Reference proteome</keyword>
<dbReference type="PROSITE" id="PS00678">
    <property type="entry name" value="WD_REPEATS_1"/>
    <property type="match status" value="1"/>
</dbReference>
<evidence type="ECO:0000256" key="5">
    <source>
        <dbReference type="PROSITE-ProRule" id="PRU00221"/>
    </source>
</evidence>
<dbReference type="Gene3D" id="2.130.10.10">
    <property type="entry name" value="YVTN repeat-like/Quinoprotein amine dehydrogenase"/>
    <property type="match status" value="1"/>
</dbReference>
<dbReference type="InterPro" id="IPR036322">
    <property type="entry name" value="WD40_repeat_dom_sf"/>
</dbReference>
<evidence type="ECO:0000256" key="6">
    <source>
        <dbReference type="SAM" id="MobiDB-lite"/>
    </source>
</evidence>
<dbReference type="PANTHER" id="PTHR19855">
    <property type="entry name" value="WD40 REPEAT PROTEIN 12, 37"/>
    <property type="match status" value="1"/>
</dbReference>
<name>A0A3G2S4C0_MALR7</name>
<dbReference type="EMBL" id="CP033150">
    <property type="protein sequence ID" value="AYO42616.1"/>
    <property type="molecule type" value="Genomic_DNA"/>
</dbReference>
<accession>A0A3G2S4C0</accession>
<reference evidence="8 9" key="1">
    <citation type="submission" date="2018-10" db="EMBL/GenBank/DDBJ databases">
        <title>Complete genome sequence of Malassezia restricta CBS 7877.</title>
        <authorList>
            <person name="Morand S.C."/>
            <person name="Bertignac M."/>
            <person name="Iltis A."/>
            <person name="Kolder I."/>
            <person name="Pirovano W."/>
            <person name="Jourdain R."/>
            <person name="Clavaud C."/>
        </authorList>
    </citation>
    <scope>NUCLEOTIDE SEQUENCE [LARGE SCALE GENOMIC DNA]</scope>
    <source>
        <strain evidence="8 9">CBS 7877</strain>
    </source>
</reference>
<keyword evidence="2 5" id="KW-0853">WD repeat</keyword>
<dbReference type="AlphaFoldDB" id="A0A3G2S4C0"/>
<dbReference type="GO" id="GO:0005730">
    <property type="term" value="C:nucleolus"/>
    <property type="evidence" value="ECO:0007669"/>
    <property type="project" value="UniProtKB-SubCell"/>
</dbReference>
<dbReference type="InterPro" id="IPR012972">
    <property type="entry name" value="NLE"/>
</dbReference>
<dbReference type="Proteomes" id="UP000269793">
    <property type="component" value="Chromosome III"/>
</dbReference>
<gene>
    <name evidence="8" type="primary">YTM1</name>
    <name evidence="8" type="ORF">DNF11_1666</name>
</gene>
<feature type="repeat" description="WD" evidence="5">
    <location>
        <begin position="384"/>
        <end position="426"/>
    </location>
</feature>
<dbReference type="Pfam" id="PF00400">
    <property type="entry name" value="WD40"/>
    <property type="match status" value="3"/>
</dbReference>
<feature type="domain" description="NLE" evidence="7">
    <location>
        <begin position="12"/>
        <end position="79"/>
    </location>
</feature>
<dbReference type="STRING" id="425264.A0A3G2S4C0"/>
<evidence type="ECO:0000313" key="8">
    <source>
        <dbReference type="EMBL" id="AYO42616.1"/>
    </source>
</evidence>
<dbReference type="VEuPathDB" id="FungiDB:DNF11_1666"/>
<sequence length="471" mass="49847">MQDGAAPATMPIRLRTSIPGCSIPYVPYMVPVTWRRSQLSTLVNKVLATAQDDREAYTSVPFDFIVDGTLLRCSLEEYLAQQGHSAETTLELEYIKSTMPPAYKDAARQDDWVASVDAGRPGAILTASYDGIVRVYEAEALQKEPYAYTPAYASSVSLTSAKWLGADAVVTGSMSGTVAVWRVPGRESKTVPVLQAAELEHHTSPVSSVDVAPTASADRVAVLSAGWDGSVALWDVPSDARFATSSDGSKKRRKHAQGAEDVDTGATVPVPPAPTMVLQHVAPSLGATAARALSTAPTPGPNARTLAALADGDRRIWSAAWDGSVKSWDVASGGLLQGQKQTDKVPLCLDPLLAHAELVCGHMDHSLAMYDFRDAVSNAAVAMSGAHAAPVSAVRVHPTQVHLFASGAYDGRIKVWDVRSPRQALFAVSDPMAASRDGGASRKVLGLDWTPRGDALVAGGEDCRVCLYQGT</sequence>
<feature type="region of interest" description="Disordered" evidence="6">
    <location>
        <begin position="242"/>
        <end position="268"/>
    </location>
</feature>
<feature type="repeat" description="WD" evidence="5">
    <location>
        <begin position="199"/>
        <end position="244"/>
    </location>
</feature>
<dbReference type="InterPro" id="IPR001680">
    <property type="entry name" value="WD40_rpt"/>
</dbReference>
<evidence type="ECO:0000256" key="4">
    <source>
        <dbReference type="ARBA" id="ARBA00023242"/>
    </source>
</evidence>
<dbReference type="InterPro" id="IPR015943">
    <property type="entry name" value="WD40/YVTN_repeat-like_dom_sf"/>
</dbReference>
<keyword evidence="3" id="KW-0677">Repeat</keyword>
<evidence type="ECO:0000313" key="9">
    <source>
        <dbReference type="Proteomes" id="UP000269793"/>
    </source>
</evidence>
<comment type="subcellular location">
    <subcellularLocation>
        <location evidence="1">Nucleus</location>
        <location evidence="1">Nucleolus</location>
    </subcellularLocation>
</comment>
<protein>
    <submittedName>
        <fullName evidence="8">Ribosome biogenesis protein YTM1</fullName>
    </submittedName>
</protein>
<dbReference type="PROSITE" id="PS50294">
    <property type="entry name" value="WD_REPEATS_REGION"/>
    <property type="match status" value="1"/>
</dbReference>
<dbReference type="PROSITE" id="PS50082">
    <property type="entry name" value="WD_REPEATS_2"/>
    <property type="match status" value="2"/>
</dbReference>
<dbReference type="OrthoDB" id="10251381at2759"/>
<evidence type="ECO:0000256" key="2">
    <source>
        <dbReference type="ARBA" id="ARBA00022574"/>
    </source>
</evidence>
<evidence type="ECO:0000256" key="3">
    <source>
        <dbReference type="ARBA" id="ARBA00022737"/>
    </source>
</evidence>
<dbReference type="PANTHER" id="PTHR19855:SF11">
    <property type="entry name" value="RIBOSOME BIOGENESIS PROTEIN WDR12"/>
    <property type="match status" value="1"/>
</dbReference>
<keyword evidence="4" id="KW-0539">Nucleus</keyword>
<proteinExistence type="predicted"/>
<evidence type="ECO:0000259" key="7">
    <source>
        <dbReference type="Pfam" id="PF08154"/>
    </source>
</evidence>
<dbReference type="PRINTS" id="PR00320">
    <property type="entry name" value="GPROTEINBRPT"/>
</dbReference>
<dbReference type="InterPro" id="IPR020472">
    <property type="entry name" value="WD40_PAC1"/>
</dbReference>
<dbReference type="SMART" id="SM00320">
    <property type="entry name" value="WD40"/>
    <property type="match status" value="6"/>
</dbReference>